<feature type="compositionally biased region" description="Basic and acidic residues" evidence="1">
    <location>
        <begin position="10"/>
        <end position="21"/>
    </location>
</feature>
<evidence type="ECO:0000313" key="3">
    <source>
        <dbReference type="Proteomes" id="UP000697127"/>
    </source>
</evidence>
<feature type="compositionally biased region" description="Basic and acidic residues" evidence="1">
    <location>
        <begin position="50"/>
        <end position="64"/>
    </location>
</feature>
<proteinExistence type="predicted"/>
<organism evidence="2 3">
    <name type="scientific">Pichia californica</name>
    <dbReference type="NCBI Taxonomy" id="460514"/>
    <lineage>
        <taxon>Eukaryota</taxon>
        <taxon>Fungi</taxon>
        <taxon>Dikarya</taxon>
        <taxon>Ascomycota</taxon>
        <taxon>Saccharomycotina</taxon>
        <taxon>Pichiomycetes</taxon>
        <taxon>Pichiales</taxon>
        <taxon>Pichiaceae</taxon>
        <taxon>Pichia</taxon>
    </lineage>
</organism>
<dbReference type="Proteomes" id="UP000697127">
    <property type="component" value="Unassembled WGS sequence"/>
</dbReference>
<evidence type="ECO:0000313" key="2">
    <source>
        <dbReference type="EMBL" id="KAG0691004.1"/>
    </source>
</evidence>
<feature type="region of interest" description="Disordered" evidence="1">
    <location>
        <begin position="1"/>
        <end position="85"/>
    </location>
</feature>
<name>A0A9P6WPU2_9ASCO</name>
<accession>A0A9P6WPU2</accession>
<evidence type="ECO:0000256" key="1">
    <source>
        <dbReference type="SAM" id="MobiDB-lite"/>
    </source>
</evidence>
<dbReference type="EMBL" id="PUHW01000011">
    <property type="protein sequence ID" value="KAG0691004.1"/>
    <property type="molecule type" value="Genomic_DNA"/>
</dbReference>
<gene>
    <name evidence="2" type="ORF">C6P40_000283</name>
</gene>
<protein>
    <submittedName>
        <fullName evidence="2">Uncharacterized protein</fullName>
    </submittedName>
</protein>
<keyword evidence="3" id="KW-1185">Reference proteome</keyword>
<dbReference type="AlphaFoldDB" id="A0A9P6WPU2"/>
<reference evidence="2" key="1">
    <citation type="submission" date="2020-11" db="EMBL/GenBank/DDBJ databases">
        <title>Kefir isolates.</title>
        <authorList>
            <person name="Marcisauskas S."/>
            <person name="Kim Y."/>
            <person name="Blasche S."/>
        </authorList>
    </citation>
    <scope>NUCLEOTIDE SEQUENCE</scope>
    <source>
        <strain evidence="2">Olga-1</strain>
    </source>
</reference>
<sequence length="324" mass="37573">MGEENNYGYRSDKNRGNERSGNRGRGRGNGRGNGRGRGQNFRYKSYGGDKYQHDDTRNISKDNNDTSASNIQRVGNNSIEKDNEEILRKRRERFEKDAKKEKENNSASRYGLISRGDDMTLKNSKNARIELYNDTKIRIKEYIFKEKEMQKDSERDSILMSLRKLRESIVAVNEENKHKKSICEDKEEDLKFYRDVYIESIRFGVEYGPYDSYVPAIQWILPIALCNKWKFTPSEKKWIVVQAVTQLAIREKRYEESFVLLNQYLGYSIVDLNSCTATPPSSTSTSTSVPAMYLRVAELLNAEGLSREQQKSLSYRGSEKTSDF</sequence>
<comment type="caution">
    <text evidence="2">The sequence shown here is derived from an EMBL/GenBank/DDBJ whole genome shotgun (WGS) entry which is preliminary data.</text>
</comment>
<feature type="compositionally biased region" description="Polar residues" evidence="1">
    <location>
        <begin position="65"/>
        <end position="78"/>
    </location>
</feature>